<gene>
    <name evidence="1" type="ORF">AMEX_G5507</name>
</gene>
<accession>A0A8T2MGG6</accession>
<dbReference type="EMBL" id="JAICCE010000003">
    <property type="protein sequence ID" value="KAG9279941.1"/>
    <property type="molecule type" value="Genomic_DNA"/>
</dbReference>
<organism evidence="1 2">
    <name type="scientific">Astyanax mexicanus</name>
    <name type="common">Blind cave fish</name>
    <name type="synonym">Astyanax fasciatus mexicanus</name>
    <dbReference type="NCBI Taxonomy" id="7994"/>
    <lineage>
        <taxon>Eukaryota</taxon>
        <taxon>Metazoa</taxon>
        <taxon>Chordata</taxon>
        <taxon>Craniata</taxon>
        <taxon>Vertebrata</taxon>
        <taxon>Euteleostomi</taxon>
        <taxon>Actinopterygii</taxon>
        <taxon>Neopterygii</taxon>
        <taxon>Teleostei</taxon>
        <taxon>Ostariophysi</taxon>
        <taxon>Characiformes</taxon>
        <taxon>Characoidei</taxon>
        <taxon>Acestrorhamphidae</taxon>
        <taxon>Acestrorhamphinae</taxon>
        <taxon>Astyanax</taxon>
    </lineage>
</organism>
<proteinExistence type="predicted"/>
<sequence>MLCLSKVSRWSSRAQRKLLVNTLPICVSVKMTFSADWTQTLTFASAALPSDPVPPSVTEPLCLPMQINGAGAAV</sequence>
<comment type="caution">
    <text evidence="1">The sequence shown here is derived from an EMBL/GenBank/DDBJ whole genome shotgun (WGS) entry which is preliminary data.</text>
</comment>
<dbReference type="Proteomes" id="UP000752171">
    <property type="component" value="Unassembled WGS sequence"/>
</dbReference>
<dbReference type="AlphaFoldDB" id="A0A8T2MGG6"/>
<protein>
    <submittedName>
        <fullName evidence="1">Uncharacterized protein</fullName>
    </submittedName>
</protein>
<name>A0A8T2MGG6_ASTMX</name>
<reference evidence="1 2" key="1">
    <citation type="submission" date="2021-07" db="EMBL/GenBank/DDBJ databases">
        <authorList>
            <person name="Imarazene B."/>
            <person name="Zahm M."/>
            <person name="Klopp C."/>
            <person name="Cabau C."/>
            <person name="Beille S."/>
            <person name="Jouanno E."/>
            <person name="Castinel A."/>
            <person name="Lluch J."/>
            <person name="Gil L."/>
            <person name="Kuchtly C."/>
            <person name="Lopez Roques C."/>
            <person name="Donnadieu C."/>
            <person name="Parrinello H."/>
            <person name="Journot L."/>
            <person name="Du K."/>
            <person name="Schartl M."/>
            <person name="Retaux S."/>
            <person name="Guiguen Y."/>
        </authorList>
    </citation>
    <scope>NUCLEOTIDE SEQUENCE [LARGE SCALE GENOMIC DNA]</scope>
    <source>
        <strain evidence="1">Pach_M1</strain>
        <tissue evidence="1">Testis</tissue>
    </source>
</reference>
<evidence type="ECO:0000313" key="2">
    <source>
        <dbReference type="Proteomes" id="UP000752171"/>
    </source>
</evidence>
<evidence type="ECO:0000313" key="1">
    <source>
        <dbReference type="EMBL" id="KAG9279941.1"/>
    </source>
</evidence>